<keyword evidence="2 4" id="KW-0238">DNA-binding</keyword>
<keyword evidence="3" id="KW-0233">DNA recombination</keyword>
<dbReference type="InterPro" id="IPR002104">
    <property type="entry name" value="Integrase_catalytic"/>
</dbReference>
<comment type="caution">
    <text evidence="7">The sequence shown here is derived from an EMBL/GenBank/DDBJ whole genome shotgun (WGS) entry which is preliminary data.</text>
</comment>
<dbReference type="InterPro" id="IPR044068">
    <property type="entry name" value="CB"/>
</dbReference>
<dbReference type="InterPro" id="IPR050090">
    <property type="entry name" value="Tyrosine_recombinase_XerCD"/>
</dbReference>
<reference evidence="7 8" key="1">
    <citation type="journal article" date="2019" name="Int. J. Syst. Evol. Microbiol.">
        <title>The Global Catalogue of Microorganisms (GCM) 10K type strain sequencing project: providing services to taxonomists for standard genome sequencing and annotation.</title>
        <authorList>
            <consortium name="The Broad Institute Genomics Platform"/>
            <consortium name="The Broad Institute Genome Sequencing Center for Infectious Disease"/>
            <person name="Wu L."/>
            <person name="Ma J."/>
        </authorList>
    </citation>
    <scope>NUCLEOTIDE SEQUENCE [LARGE SCALE GENOMIC DNA]</scope>
    <source>
        <strain evidence="7 8">DT31</strain>
    </source>
</reference>
<dbReference type="Proteomes" id="UP001596461">
    <property type="component" value="Unassembled WGS sequence"/>
</dbReference>
<evidence type="ECO:0000256" key="4">
    <source>
        <dbReference type="PROSITE-ProRule" id="PRU01248"/>
    </source>
</evidence>
<evidence type="ECO:0000259" key="6">
    <source>
        <dbReference type="PROSITE" id="PS51900"/>
    </source>
</evidence>
<dbReference type="InterPro" id="IPR011010">
    <property type="entry name" value="DNA_brk_join_enz"/>
</dbReference>
<dbReference type="AlphaFoldDB" id="A0ABD5W9R6"/>
<dbReference type="GeneID" id="81125411"/>
<evidence type="ECO:0000256" key="3">
    <source>
        <dbReference type="ARBA" id="ARBA00023172"/>
    </source>
</evidence>
<dbReference type="Pfam" id="PF02899">
    <property type="entry name" value="Phage_int_SAM_1"/>
    <property type="match status" value="1"/>
</dbReference>
<evidence type="ECO:0000256" key="2">
    <source>
        <dbReference type="ARBA" id="ARBA00023125"/>
    </source>
</evidence>
<dbReference type="PROSITE" id="PS51900">
    <property type="entry name" value="CB"/>
    <property type="match status" value="1"/>
</dbReference>
<dbReference type="PROSITE" id="PS51898">
    <property type="entry name" value="TYR_RECOMBINASE"/>
    <property type="match status" value="1"/>
</dbReference>
<evidence type="ECO:0000313" key="8">
    <source>
        <dbReference type="Proteomes" id="UP001596461"/>
    </source>
</evidence>
<feature type="domain" description="Tyr recombinase" evidence="5">
    <location>
        <begin position="118"/>
        <end position="360"/>
    </location>
</feature>
<accession>A0ABD5W9R6</accession>
<dbReference type="PANTHER" id="PTHR30349:SF41">
    <property type="entry name" value="INTEGRASE_RECOMBINASE PROTEIN MJ0367-RELATED"/>
    <property type="match status" value="1"/>
</dbReference>
<evidence type="ECO:0000313" key="7">
    <source>
        <dbReference type="EMBL" id="MFC7069658.1"/>
    </source>
</evidence>
<dbReference type="InterPro" id="IPR013762">
    <property type="entry name" value="Integrase-like_cat_sf"/>
</dbReference>
<dbReference type="SUPFAM" id="SSF56349">
    <property type="entry name" value="DNA breaking-rejoining enzymes"/>
    <property type="match status" value="1"/>
</dbReference>
<protein>
    <submittedName>
        <fullName evidence="7">Tyrosine-type recombinase/integrase</fullName>
    </submittedName>
</protein>
<keyword evidence="1" id="KW-0229">DNA integration</keyword>
<feature type="domain" description="Core-binding (CB)" evidence="6">
    <location>
        <begin position="10"/>
        <end position="94"/>
    </location>
</feature>
<dbReference type="EMBL" id="JBHTAH010000005">
    <property type="protein sequence ID" value="MFC7069658.1"/>
    <property type="molecule type" value="Genomic_DNA"/>
</dbReference>
<keyword evidence="8" id="KW-1185">Reference proteome</keyword>
<dbReference type="InterPro" id="IPR010998">
    <property type="entry name" value="Integrase_recombinase_N"/>
</dbReference>
<evidence type="ECO:0000256" key="1">
    <source>
        <dbReference type="ARBA" id="ARBA00022908"/>
    </source>
</evidence>
<dbReference type="PANTHER" id="PTHR30349">
    <property type="entry name" value="PHAGE INTEGRASE-RELATED"/>
    <property type="match status" value="1"/>
</dbReference>
<dbReference type="GO" id="GO:0006310">
    <property type="term" value="P:DNA recombination"/>
    <property type="evidence" value="ECO:0007669"/>
    <property type="project" value="UniProtKB-KW"/>
</dbReference>
<gene>
    <name evidence="7" type="ORF">ACFQL9_08395</name>
</gene>
<dbReference type="GO" id="GO:0015074">
    <property type="term" value="P:DNA integration"/>
    <property type="evidence" value="ECO:0007669"/>
    <property type="project" value="UniProtKB-KW"/>
</dbReference>
<sequence length="365" mass="42013">MQTDGDLEPLAPSKAIEMWLGRIESEKAEATVRSYTYRIRHFEEWCEEEGFDNLNDLGPRDVYDFDSARRAEGLSLTTLNNQLGTLRHFLGFCRDLNAVTADVVAAVDVPSMTKAHRVNEERLATERAEEALEKLDRFRYASRDHAMLAVAWDTGCRLGALRALDSEDVYLTDGDLDRLRNYPEVDETTYRTIRDEVTPPFVYFRHRENTPLKNGIEGQRPVTLREKPADVLRAYMNVNRIDSLDDDGRSPVFTTEKGEGRLSKAAIRRVSNIVTQPCRLGGECPHDRDPEDCEARDHGLEQRCPSSRSPHRVRTGSITWHRDQGWPPDVLSERVNATPEVIRDHYDHPQLLQRMQSRRSFFEEE</sequence>
<dbReference type="Gene3D" id="1.10.443.10">
    <property type="entry name" value="Intergrase catalytic core"/>
    <property type="match status" value="1"/>
</dbReference>
<dbReference type="RefSeq" id="WP_284030574.1">
    <property type="nucleotide sequence ID" value="NZ_CP126154.1"/>
</dbReference>
<dbReference type="Gene3D" id="1.10.150.130">
    <property type="match status" value="1"/>
</dbReference>
<organism evidence="7 8">
    <name type="scientific">Halobaculum lipolyticum</name>
    <dbReference type="NCBI Taxonomy" id="3032001"/>
    <lineage>
        <taxon>Archaea</taxon>
        <taxon>Methanobacteriati</taxon>
        <taxon>Methanobacteriota</taxon>
        <taxon>Stenosarchaea group</taxon>
        <taxon>Halobacteria</taxon>
        <taxon>Halobacteriales</taxon>
        <taxon>Haloferacaceae</taxon>
        <taxon>Halobaculum</taxon>
    </lineage>
</organism>
<dbReference type="InterPro" id="IPR004107">
    <property type="entry name" value="Integrase_SAM-like_N"/>
</dbReference>
<evidence type="ECO:0000259" key="5">
    <source>
        <dbReference type="PROSITE" id="PS51898"/>
    </source>
</evidence>
<proteinExistence type="predicted"/>
<name>A0ABD5W9R6_9EURY</name>
<dbReference type="GO" id="GO:0003677">
    <property type="term" value="F:DNA binding"/>
    <property type="evidence" value="ECO:0007669"/>
    <property type="project" value="UniProtKB-UniRule"/>
</dbReference>